<evidence type="ECO:0000313" key="5">
    <source>
        <dbReference type="Proteomes" id="UP000775179"/>
    </source>
</evidence>
<evidence type="ECO:0000313" key="4">
    <source>
        <dbReference type="EMBL" id="MBX7289956.1"/>
    </source>
</evidence>
<dbReference type="RefSeq" id="WP_021874812.1">
    <property type="nucleotide sequence ID" value="NZ_CP018624.1"/>
</dbReference>
<dbReference type="GO" id="GO:0016757">
    <property type="term" value="F:glycosyltransferase activity"/>
    <property type="evidence" value="ECO:0007669"/>
    <property type="project" value="UniProtKB-KW"/>
</dbReference>
<feature type="domain" description="Glycosyl transferase family 1" evidence="3">
    <location>
        <begin position="198"/>
        <end position="349"/>
    </location>
</feature>
<keyword evidence="1 4" id="KW-0328">Glycosyltransferase</keyword>
<dbReference type="EMBL" id="JAIFTX010000004">
    <property type="protein sequence ID" value="MBX7289956.1"/>
    <property type="molecule type" value="Genomic_DNA"/>
</dbReference>
<evidence type="ECO:0000256" key="2">
    <source>
        <dbReference type="ARBA" id="ARBA00022679"/>
    </source>
</evidence>
<name>A0ABD4RF18_9CLOT</name>
<dbReference type="GeneID" id="66300825"/>
<organism evidence="4 5">
    <name type="scientific">Clostridium chauvoei</name>
    <dbReference type="NCBI Taxonomy" id="46867"/>
    <lineage>
        <taxon>Bacteria</taxon>
        <taxon>Bacillati</taxon>
        <taxon>Bacillota</taxon>
        <taxon>Clostridia</taxon>
        <taxon>Eubacteriales</taxon>
        <taxon>Clostridiaceae</taxon>
        <taxon>Clostridium</taxon>
    </lineage>
</organism>
<dbReference type="SUPFAM" id="SSF53756">
    <property type="entry name" value="UDP-Glycosyltransferase/glycogen phosphorylase"/>
    <property type="match status" value="1"/>
</dbReference>
<comment type="caution">
    <text evidence="4">The sequence shown here is derived from an EMBL/GenBank/DDBJ whole genome shotgun (WGS) entry which is preliminary data.</text>
</comment>
<proteinExistence type="predicted"/>
<keyword evidence="2 4" id="KW-0808">Transferase</keyword>
<evidence type="ECO:0000256" key="1">
    <source>
        <dbReference type="ARBA" id="ARBA00022676"/>
    </source>
</evidence>
<reference evidence="4 5" key="1">
    <citation type="submission" date="2021-08" db="EMBL/GenBank/DDBJ databases">
        <title>Genome sequence analysis of Clostridium chauvoei strains of European origin and evaluation of typing options for outbreak investigations.</title>
        <authorList>
            <person name="Abdel-Glil M."/>
            <person name="Thomas P."/>
            <person name="Seyboldt C."/>
        </authorList>
    </citation>
    <scope>NUCLEOTIDE SEQUENCE [LARGE SCALE GENOMIC DNA]</scope>
    <source>
        <strain evidence="4 5">S0260-09</strain>
    </source>
</reference>
<dbReference type="InterPro" id="IPR001296">
    <property type="entry name" value="Glyco_trans_1"/>
</dbReference>
<dbReference type="KEGG" id="cchv:BTM20_03025"/>
<sequence>MKKILYIWQTEYPWDIRVEKFVKSLSEFNEVHLLCRNTKKNKEEEFIEEDNYKIHRFPIKWSNKRYLSEPLHLNVFWRIFIENKIKEIKPNLIIVRNLPLAKLAIKLGKKYNIEVIFDNAENYPEFIRFFPRYDKKIFKLIDKMGYLENLENYCVNQSKVTINVIEENTDRIANKNINRDKMMEIYNVPPINEKFNSIEHEGINLCYIGALDDDNLRGTSDLIRAMALIEDKYKLFILGDGKERNKLEALVKDLKLENKVFFEGAIKYSEIKNYVSKYDIGVVPHRRTAMTDTTMANKIYEYMSWRLAVIATDAIPLKRFVNENKVGVIYESGNHIDLSEKIIELCKYNINEIRNTNYKLHIEKYNWEIESIKLLNLIKEK</sequence>
<evidence type="ECO:0000259" key="3">
    <source>
        <dbReference type="Pfam" id="PF00534"/>
    </source>
</evidence>
<dbReference type="Proteomes" id="UP000775179">
    <property type="component" value="Unassembled WGS sequence"/>
</dbReference>
<protein>
    <submittedName>
        <fullName evidence="4">Glycosyltransferase</fullName>
        <ecNumber evidence="4">2.4.-.-</ecNumber>
    </submittedName>
</protein>
<dbReference type="Gene3D" id="3.40.50.2000">
    <property type="entry name" value="Glycogen Phosphorylase B"/>
    <property type="match status" value="2"/>
</dbReference>
<gene>
    <name evidence="4" type="ORF">K4H94_02675</name>
</gene>
<dbReference type="PANTHER" id="PTHR12526">
    <property type="entry name" value="GLYCOSYLTRANSFERASE"/>
    <property type="match status" value="1"/>
</dbReference>
<accession>A0ABD4RF18</accession>
<dbReference type="EC" id="2.4.-.-" evidence="4"/>
<dbReference type="Pfam" id="PF00534">
    <property type="entry name" value="Glycos_transf_1"/>
    <property type="match status" value="1"/>
</dbReference>
<dbReference type="AlphaFoldDB" id="A0ABD4RF18"/>
<dbReference type="PANTHER" id="PTHR12526:SF629">
    <property type="entry name" value="TEICHURONIC ACID BIOSYNTHESIS GLYCOSYLTRANSFERASE TUAH-RELATED"/>
    <property type="match status" value="1"/>
</dbReference>